<evidence type="ECO:0000256" key="1">
    <source>
        <dbReference type="ARBA" id="ARBA00001961"/>
    </source>
</evidence>
<evidence type="ECO:0000313" key="8">
    <source>
        <dbReference type="EMBL" id="MBU9700179.1"/>
    </source>
</evidence>
<dbReference type="InterPro" id="IPR044862">
    <property type="entry name" value="Pro_4_hyd_alph_FE2OG_OXY"/>
</dbReference>
<dbReference type="Proteomes" id="UP000731907">
    <property type="component" value="Unassembled WGS sequence"/>
</dbReference>
<dbReference type="RefSeq" id="WP_161764229.1">
    <property type="nucleotide sequence ID" value="NZ_JAAATX020000026.1"/>
</dbReference>
<comment type="cofactor">
    <cofactor evidence="1">
        <name>L-ascorbate</name>
        <dbReference type="ChEBI" id="CHEBI:38290"/>
    </cofactor>
</comment>
<dbReference type="Pfam" id="PF13640">
    <property type="entry name" value="2OG-FeII_Oxy_3"/>
    <property type="match status" value="1"/>
</dbReference>
<dbReference type="EMBL" id="JAAATX020000026">
    <property type="protein sequence ID" value="MBU9700179.1"/>
    <property type="molecule type" value="Genomic_DNA"/>
</dbReference>
<dbReference type="SMART" id="SM00702">
    <property type="entry name" value="P4Hc"/>
    <property type="match status" value="1"/>
</dbReference>
<feature type="domain" description="Fe2OG dioxygenase" evidence="7">
    <location>
        <begin position="133"/>
        <end position="253"/>
    </location>
</feature>
<evidence type="ECO:0000256" key="4">
    <source>
        <dbReference type="ARBA" id="ARBA00022964"/>
    </source>
</evidence>
<keyword evidence="5" id="KW-0560">Oxidoreductase</keyword>
<evidence type="ECO:0000256" key="5">
    <source>
        <dbReference type="ARBA" id="ARBA00023002"/>
    </source>
</evidence>
<proteinExistence type="predicted"/>
<dbReference type="PROSITE" id="PS51471">
    <property type="entry name" value="FE2OG_OXY"/>
    <property type="match status" value="1"/>
</dbReference>
<keyword evidence="3" id="KW-0847">Vitamin C</keyword>
<dbReference type="InterPro" id="IPR045054">
    <property type="entry name" value="P4HA-like"/>
</dbReference>
<dbReference type="InterPro" id="IPR006620">
    <property type="entry name" value="Pro_4_hyd_alph"/>
</dbReference>
<dbReference type="Gene3D" id="2.60.120.620">
    <property type="entry name" value="q2cbj1_9rhob like domain"/>
    <property type="match status" value="1"/>
</dbReference>
<evidence type="ECO:0000313" key="9">
    <source>
        <dbReference type="Proteomes" id="UP000731907"/>
    </source>
</evidence>
<reference evidence="8 9" key="1">
    <citation type="submission" date="2021-06" db="EMBL/GenBank/DDBJ databases">
        <title>Rhodobacteraceae bacterium strain HSP-20.</title>
        <authorList>
            <person name="Chen W.-M."/>
        </authorList>
    </citation>
    <scope>NUCLEOTIDE SEQUENCE [LARGE SCALE GENOMIC DNA]</scope>
    <source>
        <strain evidence="8 9">HSP-20</strain>
    </source>
</reference>
<name>A0ABS6J8W0_9RHOB</name>
<keyword evidence="9" id="KW-1185">Reference proteome</keyword>
<sequence>MSSPVLDRTRVVARLTGTLPEGGFEEGTPIHAVDLPDLLRREDAPVATRDEIDLGGKLAFVIENVLTREECGRLIAVTETLGFRDAAPGINTPPGMRRNKTVHWIAPAAVMDELFRRIAPLLPQELDGRRLTPALSHRINTYRYDRGDEFNLHIDGDWPGFGLSQDGQRMAQWSGTHSMLTMLLYMNGAEDGLQGGSTTLYDQGELRASVTPRTGRALFFRHGSNRDTVLHAGDRLLGNVPKYVARINVMYDL</sequence>
<evidence type="ECO:0000256" key="3">
    <source>
        <dbReference type="ARBA" id="ARBA00022896"/>
    </source>
</evidence>
<keyword evidence="6" id="KW-0408">Iron</keyword>
<evidence type="ECO:0000256" key="6">
    <source>
        <dbReference type="ARBA" id="ARBA00023004"/>
    </source>
</evidence>
<keyword evidence="4" id="KW-0223">Dioxygenase</keyword>
<organism evidence="8 9">
    <name type="scientific">Paragemmobacter amnigenus</name>
    <dbReference type="NCBI Taxonomy" id="2852097"/>
    <lineage>
        <taxon>Bacteria</taxon>
        <taxon>Pseudomonadati</taxon>
        <taxon>Pseudomonadota</taxon>
        <taxon>Alphaproteobacteria</taxon>
        <taxon>Rhodobacterales</taxon>
        <taxon>Paracoccaceae</taxon>
        <taxon>Paragemmobacter</taxon>
    </lineage>
</organism>
<evidence type="ECO:0000259" key="7">
    <source>
        <dbReference type="PROSITE" id="PS51471"/>
    </source>
</evidence>
<gene>
    <name evidence="8" type="ORF">GU927_020290</name>
</gene>
<protein>
    <submittedName>
        <fullName evidence="8">2OG-Fe(II) oxygenase</fullName>
    </submittedName>
</protein>
<accession>A0ABS6J8W0</accession>
<evidence type="ECO:0000256" key="2">
    <source>
        <dbReference type="ARBA" id="ARBA00022723"/>
    </source>
</evidence>
<comment type="caution">
    <text evidence="8">The sequence shown here is derived from an EMBL/GenBank/DDBJ whole genome shotgun (WGS) entry which is preliminary data.</text>
</comment>
<dbReference type="InterPro" id="IPR005123">
    <property type="entry name" value="Oxoglu/Fe-dep_dioxygenase_dom"/>
</dbReference>
<dbReference type="PANTHER" id="PTHR10869">
    <property type="entry name" value="PROLYL 4-HYDROXYLASE ALPHA SUBUNIT"/>
    <property type="match status" value="1"/>
</dbReference>
<keyword evidence="2" id="KW-0479">Metal-binding</keyword>
<dbReference type="PANTHER" id="PTHR10869:SF246">
    <property type="entry name" value="TRANSMEMBRANE PROLYL 4-HYDROXYLASE"/>
    <property type="match status" value="1"/>
</dbReference>